<accession>A0AA88X2Y5</accession>
<gene>
    <name evidence="1" type="ORF">RJ639_027280</name>
</gene>
<dbReference type="Proteomes" id="UP001188597">
    <property type="component" value="Unassembled WGS sequence"/>
</dbReference>
<dbReference type="EMBL" id="JAVXUP010000092">
    <property type="protein sequence ID" value="KAK3038617.1"/>
    <property type="molecule type" value="Genomic_DNA"/>
</dbReference>
<dbReference type="PANTHER" id="PTHR47592:SF27">
    <property type="entry name" value="OS08G0421700 PROTEIN"/>
    <property type="match status" value="1"/>
</dbReference>
<dbReference type="PANTHER" id="PTHR47592">
    <property type="entry name" value="PBF68 PROTEIN"/>
    <property type="match status" value="1"/>
</dbReference>
<sequence>MGGVHPGFINGATWASESGIVNVWSVRQMRALTPSLLCMDKRKQLKYKILDLSDKDGRAFIPLSESGCLEDESYDANLQLAYVLTQPYPSIPIEKSSSDQVRAINDQIDKWNDDDYFYRNHILSGMTDSFFDQYSKKSKTAKELWDTLKSMYQAEEASSKKFLVSNYMDFKMSDDRHVSVQVREFQLIANDICAAGMVLDENFHDLGEADVILGIKVIRSQHGIDSLMNLELEWFKELDKPLLPLRRKTYVSKTRTQALIPVVTKRNNYGAIY</sequence>
<keyword evidence="2" id="KW-1185">Reference proteome</keyword>
<reference evidence="1" key="1">
    <citation type="submission" date="2022-12" db="EMBL/GenBank/DDBJ databases">
        <title>Draft genome assemblies for two species of Escallonia (Escalloniales).</title>
        <authorList>
            <person name="Chanderbali A."/>
            <person name="Dervinis C."/>
            <person name="Anghel I."/>
            <person name="Soltis D."/>
            <person name="Soltis P."/>
            <person name="Zapata F."/>
        </authorList>
    </citation>
    <scope>NUCLEOTIDE SEQUENCE</scope>
    <source>
        <strain evidence="1">UCBG64.0493</strain>
        <tissue evidence="1">Leaf</tissue>
    </source>
</reference>
<dbReference type="Pfam" id="PF14223">
    <property type="entry name" value="Retrotran_gag_2"/>
    <property type="match status" value="1"/>
</dbReference>
<protein>
    <submittedName>
        <fullName evidence="1">Uncharacterized protein</fullName>
    </submittedName>
</protein>
<name>A0AA88X2Y5_9ASTE</name>
<organism evidence="1 2">
    <name type="scientific">Escallonia herrerae</name>
    <dbReference type="NCBI Taxonomy" id="1293975"/>
    <lineage>
        <taxon>Eukaryota</taxon>
        <taxon>Viridiplantae</taxon>
        <taxon>Streptophyta</taxon>
        <taxon>Embryophyta</taxon>
        <taxon>Tracheophyta</taxon>
        <taxon>Spermatophyta</taxon>
        <taxon>Magnoliopsida</taxon>
        <taxon>eudicotyledons</taxon>
        <taxon>Gunneridae</taxon>
        <taxon>Pentapetalae</taxon>
        <taxon>asterids</taxon>
        <taxon>campanulids</taxon>
        <taxon>Escalloniales</taxon>
        <taxon>Escalloniaceae</taxon>
        <taxon>Escallonia</taxon>
    </lineage>
</organism>
<dbReference type="AlphaFoldDB" id="A0AA88X2Y5"/>
<comment type="caution">
    <text evidence="1">The sequence shown here is derived from an EMBL/GenBank/DDBJ whole genome shotgun (WGS) entry which is preliminary data.</text>
</comment>
<proteinExistence type="predicted"/>
<evidence type="ECO:0000313" key="2">
    <source>
        <dbReference type="Proteomes" id="UP001188597"/>
    </source>
</evidence>
<evidence type="ECO:0000313" key="1">
    <source>
        <dbReference type="EMBL" id="KAK3038617.1"/>
    </source>
</evidence>